<evidence type="ECO:0000313" key="10">
    <source>
        <dbReference type="EMBL" id="AGA64573.1"/>
    </source>
</evidence>
<evidence type="ECO:0000256" key="5">
    <source>
        <dbReference type="ARBA" id="ARBA00023237"/>
    </source>
</evidence>
<dbReference type="KEGG" id="lcc:B488_05810"/>
<proteinExistence type="inferred from homology"/>
<evidence type="ECO:0000256" key="1">
    <source>
        <dbReference type="ARBA" id="ARBA00004459"/>
    </source>
</evidence>
<dbReference type="STRING" id="1215343.B488_05810"/>
<keyword evidence="4" id="KW-0564">Palmitate</keyword>
<dbReference type="RefSeq" id="WP_015273000.1">
    <property type="nucleotide sequence ID" value="NC_019907.1"/>
</dbReference>
<gene>
    <name evidence="10" type="ordered locus">B488_05810</name>
</gene>
<evidence type="ECO:0000313" key="11">
    <source>
        <dbReference type="Proteomes" id="UP000010799"/>
    </source>
</evidence>
<evidence type="ECO:0000256" key="9">
    <source>
        <dbReference type="SAM" id="SignalP"/>
    </source>
</evidence>
<dbReference type="Pfam" id="PF26368">
    <property type="entry name" value="OMP10"/>
    <property type="match status" value="1"/>
</dbReference>
<evidence type="ECO:0000256" key="8">
    <source>
        <dbReference type="SAM" id="MobiDB-lite"/>
    </source>
</evidence>
<keyword evidence="6 10" id="KW-0449">Lipoprotein</keyword>
<feature type="region of interest" description="Disordered" evidence="8">
    <location>
        <begin position="114"/>
        <end position="185"/>
    </location>
</feature>
<dbReference type="eggNOG" id="ENOG5032VTZ">
    <property type="taxonomic scope" value="Bacteria"/>
</dbReference>
<keyword evidence="11" id="KW-1185">Reference proteome</keyword>
<comment type="similarity">
    <text evidence="7">Belongs to the rhizobiaceae omp10 lipoprotein family.</text>
</comment>
<protein>
    <submittedName>
        <fullName evidence="10">Outer membrane lipoprotein omp10</fullName>
    </submittedName>
</protein>
<feature type="compositionally biased region" description="Low complexity" evidence="8">
    <location>
        <begin position="147"/>
        <end position="164"/>
    </location>
</feature>
<dbReference type="Proteomes" id="UP000010799">
    <property type="component" value="Chromosome"/>
</dbReference>
<feature type="chain" id="PRO_5012429505" evidence="9">
    <location>
        <begin position="16"/>
        <end position="185"/>
    </location>
</feature>
<feature type="compositionally biased region" description="Pro residues" evidence="8">
    <location>
        <begin position="170"/>
        <end position="179"/>
    </location>
</feature>
<dbReference type="AlphaFoldDB" id="L0EVA3"/>
<keyword evidence="3" id="KW-0472">Membrane</keyword>
<dbReference type="PROSITE" id="PS51257">
    <property type="entry name" value="PROKAR_LIPOPROTEIN"/>
    <property type="match status" value="1"/>
</dbReference>
<keyword evidence="2 9" id="KW-0732">Signal</keyword>
<evidence type="ECO:0000256" key="2">
    <source>
        <dbReference type="ARBA" id="ARBA00022729"/>
    </source>
</evidence>
<dbReference type="EMBL" id="CP003789">
    <property type="protein sequence ID" value="AGA64573.1"/>
    <property type="molecule type" value="Genomic_DNA"/>
</dbReference>
<comment type="subcellular location">
    <subcellularLocation>
        <location evidence="1">Cell outer membrane</location>
        <topology evidence="1">Lipid-anchor</topology>
    </subcellularLocation>
</comment>
<evidence type="ECO:0000256" key="7">
    <source>
        <dbReference type="ARBA" id="ARBA00044505"/>
    </source>
</evidence>
<evidence type="ECO:0000256" key="3">
    <source>
        <dbReference type="ARBA" id="ARBA00023136"/>
    </source>
</evidence>
<organism evidence="10 11">
    <name type="scientific">Liberibacter crescens (strain BT-1)</name>
    <dbReference type="NCBI Taxonomy" id="1215343"/>
    <lineage>
        <taxon>Bacteria</taxon>
        <taxon>Pseudomonadati</taxon>
        <taxon>Pseudomonadota</taxon>
        <taxon>Alphaproteobacteria</taxon>
        <taxon>Hyphomicrobiales</taxon>
        <taxon>Rhizobiaceae</taxon>
        <taxon>Liberibacter</taxon>
    </lineage>
</organism>
<reference evidence="10 11" key="1">
    <citation type="journal article" date="2012" name="Stand. Genomic Sci.">
        <title>Complete genome sequence of Liberibacter crescens BT-1.</title>
        <authorList>
            <person name="Leonard M.T."/>
            <person name="Fagen J.R."/>
            <person name="Davis-Richardson A.G."/>
            <person name="Davis M.J."/>
            <person name="Triplett E.W."/>
        </authorList>
    </citation>
    <scope>NUCLEOTIDE SEQUENCE [LARGE SCALE GENOMIC DNA]</scope>
    <source>
        <strain evidence="10 11">BT-1</strain>
    </source>
</reference>
<keyword evidence="5" id="KW-0998">Cell outer membrane</keyword>
<dbReference type="PATRIC" id="fig|1215343.11.peg.591"/>
<sequence>MKVPTRVVMTTFAFAVTACSSLNNNLQQHSSVHKSFIEGIWEDQNGIISTFQSDGTFKTHSTDGSNTTLATGFYRQTSATEVDIDMTSLVRNSLQRIHCSLVKEEKLSCTSENNSHFSLSRSKFTPPPNNPLSLSSPQNPPQVSQDTTQILSSGTQTTQTTQSSHGIPTAPSPDMPPPSQSQIED</sequence>
<name>L0EVA3_LIBCB</name>
<accession>L0EVA3</accession>
<feature type="signal peptide" evidence="9">
    <location>
        <begin position="1"/>
        <end position="15"/>
    </location>
</feature>
<feature type="compositionally biased region" description="Polar residues" evidence="8">
    <location>
        <begin position="114"/>
        <end position="123"/>
    </location>
</feature>
<evidence type="ECO:0000256" key="4">
    <source>
        <dbReference type="ARBA" id="ARBA00023139"/>
    </source>
</evidence>
<evidence type="ECO:0000256" key="6">
    <source>
        <dbReference type="ARBA" id="ARBA00023288"/>
    </source>
</evidence>
<dbReference type="HOGENOM" id="CLU_125422_0_0_5"/>
<dbReference type="InterPro" id="IPR049857">
    <property type="entry name" value="Omp10-like"/>
</dbReference>